<protein>
    <submittedName>
        <fullName evidence="2">Uncharacterized protein</fullName>
    </submittedName>
</protein>
<dbReference type="Proteomes" id="UP000606974">
    <property type="component" value="Unassembled WGS sequence"/>
</dbReference>
<feature type="compositionally biased region" description="Basic and acidic residues" evidence="1">
    <location>
        <begin position="387"/>
        <end position="402"/>
    </location>
</feature>
<feature type="compositionally biased region" description="Basic residues" evidence="1">
    <location>
        <begin position="268"/>
        <end position="277"/>
    </location>
</feature>
<accession>A0A8H7AIJ9</accession>
<comment type="caution">
    <text evidence="2">The sequence shown here is derived from an EMBL/GenBank/DDBJ whole genome shotgun (WGS) entry which is preliminary data.</text>
</comment>
<gene>
    <name evidence="2" type="ORF">GJ744_010205</name>
</gene>
<proteinExistence type="predicted"/>
<dbReference type="AlphaFoldDB" id="A0A8H7AIJ9"/>
<evidence type="ECO:0000313" key="2">
    <source>
        <dbReference type="EMBL" id="KAF7507652.1"/>
    </source>
</evidence>
<sequence>MAAPGIGVGDIVNACRFIYDVCVRYKDAPKEFDEVADKAKTTAVTLTRLDDEARMGGSLVERAGPEAYDQLQQNLKSLRSDSEKLGRLVAKYERIHDEGPGRRLLWALKESGDLTDMRRRIGYHEQTLQLWYMTLVYGSLRRLEGGQEDIIKAIKSMRHDQLDEIMKALDHGDRRPLEEELKRKGVSQQNIEANLVTAVDYIEADPVDKVRIESRARSMSTTMRPSSYESGPYSNLPPREFPSYPKDDNPFDHKLSHLDSTKPLSGMRRSRSTRKPTTHYDEDWLKDDRPNDLLSVRVKSRPGKEYRSKSHKEPIIVAPHESSSRRRLRCGSEGPQAPLGSSLLVVPGNGPVYRSDSEHRRTRSSSRARNKGDSDASPVIIVNSRRYRSESCEEGEKRDSSRHSFHRVRRSSSRGSDREEGVDKIVLVRKMDRIDSVPVDE</sequence>
<keyword evidence="3" id="KW-1185">Reference proteome</keyword>
<feature type="compositionally biased region" description="Basic and acidic residues" evidence="1">
    <location>
        <begin position="245"/>
        <end position="260"/>
    </location>
</feature>
<reference evidence="2" key="1">
    <citation type="submission" date="2020-02" db="EMBL/GenBank/DDBJ databases">
        <authorList>
            <person name="Palmer J.M."/>
        </authorList>
    </citation>
    <scope>NUCLEOTIDE SEQUENCE</scope>
    <source>
        <strain evidence="2">EPUS1.4</strain>
        <tissue evidence="2">Thallus</tissue>
    </source>
</reference>
<evidence type="ECO:0000313" key="3">
    <source>
        <dbReference type="Proteomes" id="UP000606974"/>
    </source>
</evidence>
<name>A0A8H7AIJ9_9EURO</name>
<feature type="compositionally biased region" description="Basic and acidic residues" evidence="1">
    <location>
        <begin position="278"/>
        <end position="291"/>
    </location>
</feature>
<evidence type="ECO:0000256" key="1">
    <source>
        <dbReference type="SAM" id="MobiDB-lite"/>
    </source>
</evidence>
<organism evidence="2 3">
    <name type="scientific">Endocarpon pusillum</name>
    <dbReference type="NCBI Taxonomy" id="364733"/>
    <lineage>
        <taxon>Eukaryota</taxon>
        <taxon>Fungi</taxon>
        <taxon>Dikarya</taxon>
        <taxon>Ascomycota</taxon>
        <taxon>Pezizomycotina</taxon>
        <taxon>Eurotiomycetes</taxon>
        <taxon>Chaetothyriomycetidae</taxon>
        <taxon>Verrucariales</taxon>
        <taxon>Verrucariaceae</taxon>
        <taxon>Endocarpon</taxon>
    </lineage>
</organism>
<feature type="compositionally biased region" description="Basic residues" evidence="1">
    <location>
        <begin position="403"/>
        <end position="412"/>
    </location>
</feature>
<dbReference type="OrthoDB" id="5418745at2759"/>
<dbReference type="EMBL" id="JAACFV010000065">
    <property type="protein sequence ID" value="KAF7507652.1"/>
    <property type="molecule type" value="Genomic_DNA"/>
</dbReference>
<feature type="region of interest" description="Disordered" evidence="1">
    <location>
        <begin position="216"/>
        <end position="423"/>
    </location>
</feature>
<feature type="compositionally biased region" description="Basic and acidic residues" evidence="1">
    <location>
        <begin position="302"/>
        <end position="314"/>
    </location>
</feature>
<feature type="compositionally biased region" description="Basic residues" evidence="1">
    <location>
        <begin position="360"/>
        <end position="369"/>
    </location>
</feature>
<feature type="compositionally biased region" description="Polar residues" evidence="1">
    <location>
        <begin position="217"/>
        <end position="233"/>
    </location>
</feature>